<gene>
    <name evidence="1" type="ORF">BU14_0048s0012</name>
</gene>
<dbReference type="Proteomes" id="UP000218209">
    <property type="component" value="Unassembled WGS sequence"/>
</dbReference>
<sequence>MTSSSHAFATSTYVRSFLTGFRIYYAPPALGTVTLRLSELASFISSILVDLSTAAANDFVGVPWTHFCIDVWTAPSHLKACPNPAARELLTRPRATTTFFKHSDALAQRLSAIIIPGDPASRGLVSETAVVADQRKRRVAHRDWDKMRFLIAILTPVFEVTKECQRTSATLADIFALAVALHKTLLPDTIVAPKFPKHLMTENPDDDVIEIDNRLYSSEAVYMETRDGFESLYEEAAVAVLIMRDQIDSLFFNLKDDA</sequence>
<reference evidence="1 2" key="1">
    <citation type="submission" date="2017-03" db="EMBL/GenBank/DDBJ databases">
        <title>WGS assembly of Porphyra umbilicalis.</title>
        <authorList>
            <person name="Brawley S.H."/>
            <person name="Blouin N.A."/>
            <person name="Ficko-Blean E."/>
            <person name="Wheeler G.L."/>
            <person name="Lohr M."/>
            <person name="Goodson H.V."/>
            <person name="Jenkins J.W."/>
            <person name="Blaby-Haas C.E."/>
            <person name="Helliwell K.E."/>
            <person name="Chan C."/>
            <person name="Marriage T."/>
            <person name="Bhattacharya D."/>
            <person name="Klein A.S."/>
            <person name="Badis Y."/>
            <person name="Brodie J."/>
            <person name="Cao Y."/>
            <person name="Collen J."/>
            <person name="Dittami S.M."/>
            <person name="Gachon C.M."/>
            <person name="Green B.R."/>
            <person name="Karpowicz S."/>
            <person name="Kim J.W."/>
            <person name="Kudahl U."/>
            <person name="Lin S."/>
            <person name="Michel G."/>
            <person name="Mittag M."/>
            <person name="Olson B.J."/>
            <person name="Pangilinan J."/>
            <person name="Peng Y."/>
            <person name="Qiu H."/>
            <person name="Shu S."/>
            <person name="Singer J.T."/>
            <person name="Smith A.G."/>
            <person name="Sprecher B.N."/>
            <person name="Wagner V."/>
            <person name="Wang W."/>
            <person name="Wang Z.-Y."/>
            <person name="Yan J."/>
            <person name="Yarish C."/>
            <person name="Zoeuner-Riek S."/>
            <person name="Zhuang Y."/>
            <person name="Zou Y."/>
            <person name="Lindquist E.A."/>
            <person name="Grimwood J."/>
            <person name="Barry K."/>
            <person name="Rokhsar D.S."/>
            <person name="Schmutz J."/>
            <person name="Stiller J.W."/>
            <person name="Grossman A.R."/>
            <person name="Prochnik S.E."/>
        </authorList>
    </citation>
    <scope>NUCLEOTIDE SEQUENCE [LARGE SCALE GENOMIC DNA]</scope>
    <source>
        <strain evidence="1">4086291</strain>
    </source>
</reference>
<keyword evidence="2" id="KW-1185">Reference proteome</keyword>
<dbReference type="AlphaFoldDB" id="A0A1X6PID4"/>
<proteinExistence type="predicted"/>
<dbReference type="EMBL" id="KV918771">
    <property type="protein sequence ID" value="OSX80597.1"/>
    <property type="molecule type" value="Genomic_DNA"/>
</dbReference>
<protein>
    <submittedName>
        <fullName evidence="1">Uncharacterized protein</fullName>
    </submittedName>
</protein>
<accession>A0A1X6PID4</accession>
<dbReference type="OrthoDB" id="1607513at2759"/>
<name>A0A1X6PID4_PORUM</name>
<evidence type="ECO:0000313" key="1">
    <source>
        <dbReference type="EMBL" id="OSX80597.1"/>
    </source>
</evidence>
<organism evidence="1 2">
    <name type="scientific">Porphyra umbilicalis</name>
    <name type="common">Purple laver</name>
    <name type="synonym">Red alga</name>
    <dbReference type="NCBI Taxonomy" id="2786"/>
    <lineage>
        <taxon>Eukaryota</taxon>
        <taxon>Rhodophyta</taxon>
        <taxon>Bangiophyceae</taxon>
        <taxon>Bangiales</taxon>
        <taxon>Bangiaceae</taxon>
        <taxon>Porphyra</taxon>
    </lineage>
</organism>
<evidence type="ECO:0000313" key="2">
    <source>
        <dbReference type="Proteomes" id="UP000218209"/>
    </source>
</evidence>